<name>A0ABY9PXR1_9FIRM</name>
<keyword evidence="1" id="KW-1133">Transmembrane helix</keyword>
<evidence type="ECO:0000256" key="1">
    <source>
        <dbReference type="SAM" id="Phobius"/>
    </source>
</evidence>
<reference evidence="2 3" key="1">
    <citation type="submission" date="2022-07" db="EMBL/GenBank/DDBJ databases">
        <title>Genome sequence of Terrisporobacter mayombei DSM6539.</title>
        <authorList>
            <person name="Boeer T."/>
            <person name="Bengelsdorf F.R."/>
            <person name="Daniel R."/>
            <person name="Poehlein A."/>
        </authorList>
    </citation>
    <scope>NUCLEOTIDE SEQUENCE [LARGE SCALE GENOMIC DNA]</scope>
    <source>
        <strain evidence="2 3">DSM 6539</strain>
    </source>
</reference>
<keyword evidence="1" id="KW-0812">Transmembrane</keyword>
<evidence type="ECO:0000313" key="2">
    <source>
        <dbReference type="EMBL" id="WMT80159.1"/>
    </source>
</evidence>
<dbReference type="EMBL" id="CP101637">
    <property type="protein sequence ID" value="WMT80159.1"/>
    <property type="molecule type" value="Genomic_DNA"/>
</dbReference>
<organism evidence="2 3">
    <name type="scientific">Terrisporobacter mayombei</name>
    <dbReference type="NCBI Taxonomy" id="1541"/>
    <lineage>
        <taxon>Bacteria</taxon>
        <taxon>Bacillati</taxon>
        <taxon>Bacillota</taxon>
        <taxon>Clostridia</taxon>
        <taxon>Peptostreptococcales</taxon>
        <taxon>Peptostreptococcaceae</taxon>
        <taxon>Terrisporobacter</taxon>
    </lineage>
</organism>
<dbReference type="RefSeq" id="WP_228104420.1">
    <property type="nucleotide sequence ID" value="NZ_CP101637.1"/>
</dbReference>
<accession>A0ABY9PXR1</accession>
<proteinExistence type="predicted"/>
<dbReference type="Proteomes" id="UP001235030">
    <property type="component" value="Chromosome"/>
</dbReference>
<evidence type="ECO:0000313" key="3">
    <source>
        <dbReference type="Proteomes" id="UP001235030"/>
    </source>
</evidence>
<keyword evidence="1" id="KW-0472">Membrane</keyword>
<feature type="transmembrane region" description="Helical" evidence="1">
    <location>
        <begin position="38"/>
        <end position="59"/>
    </location>
</feature>
<keyword evidence="3" id="KW-1185">Reference proteome</keyword>
<gene>
    <name evidence="2" type="ORF">TEMA_04720</name>
</gene>
<protein>
    <recommendedName>
        <fullName evidence="4">DUF3955 domain-containing protein</fullName>
    </recommendedName>
</protein>
<sequence>MKYCKSLIFTLVISFLMIIGTNTVVVHAAESKPVGNNFIFYFPLLIISAMVLGSIVSLVERKVSKIKSKTK</sequence>
<evidence type="ECO:0008006" key="4">
    <source>
        <dbReference type="Google" id="ProtNLM"/>
    </source>
</evidence>